<reference evidence="2" key="1">
    <citation type="submission" date="2020-02" db="EMBL/GenBank/DDBJ databases">
        <authorList>
            <person name="Meier V. D."/>
        </authorList>
    </citation>
    <scope>NUCLEOTIDE SEQUENCE</scope>
    <source>
        <strain evidence="2">AVDCRST_MAG21</strain>
    </source>
</reference>
<dbReference type="AlphaFoldDB" id="A0A6J4MNL4"/>
<evidence type="ECO:0000256" key="1">
    <source>
        <dbReference type="SAM" id="MobiDB-lite"/>
    </source>
</evidence>
<organism evidence="2">
    <name type="scientific">uncultured Nocardioidaceae bacterium</name>
    <dbReference type="NCBI Taxonomy" id="253824"/>
    <lineage>
        <taxon>Bacteria</taxon>
        <taxon>Bacillati</taxon>
        <taxon>Actinomycetota</taxon>
        <taxon>Actinomycetes</taxon>
        <taxon>Propionibacteriales</taxon>
        <taxon>Nocardioidaceae</taxon>
        <taxon>environmental samples</taxon>
    </lineage>
</organism>
<protein>
    <submittedName>
        <fullName evidence="2">Uncharacterized protein</fullName>
    </submittedName>
</protein>
<accession>A0A6J4MNL4</accession>
<gene>
    <name evidence="2" type="ORF">AVDCRST_MAG21-35</name>
</gene>
<proteinExistence type="predicted"/>
<dbReference type="EMBL" id="CADCUL010000007">
    <property type="protein sequence ID" value="CAA9364681.1"/>
    <property type="molecule type" value="Genomic_DNA"/>
</dbReference>
<sequence>MTAAPFPRVVTQRRPGLLASGVDAVPPITPNTTEASSDGSV</sequence>
<feature type="region of interest" description="Disordered" evidence="1">
    <location>
        <begin position="21"/>
        <end position="41"/>
    </location>
</feature>
<evidence type="ECO:0000313" key="2">
    <source>
        <dbReference type="EMBL" id="CAA9364681.1"/>
    </source>
</evidence>
<feature type="compositionally biased region" description="Polar residues" evidence="1">
    <location>
        <begin position="30"/>
        <end position="41"/>
    </location>
</feature>
<name>A0A6J4MNL4_9ACTN</name>